<comment type="caution">
    <text evidence="3">The sequence shown here is derived from an EMBL/GenBank/DDBJ whole genome shotgun (WGS) entry which is preliminary data.</text>
</comment>
<gene>
    <name evidence="3" type="ORF">PMACD_LOCUS7711</name>
</gene>
<dbReference type="PANTHER" id="PTHR10779">
    <property type="entry name" value="DYNEIN LIGHT CHAIN ROADBLOCK"/>
    <property type="match status" value="1"/>
</dbReference>
<protein>
    <recommendedName>
        <fullName evidence="2">Roadblock/LAMTOR2 domain-containing protein</fullName>
    </recommendedName>
</protein>
<evidence type="ECO:0000313" key="3">
    <source>
        <dbReference type="EMBL" id="CAF4858630.1"/>
    </source>
</evidence>
<dbReference type="FunFam" id="3.30.450.30:FF:000009">
    <property type="entry name" value="Dynein light chain roadblock"/>
    <property type="match status" value="1"/>
</dbReference>
<evidence type="ECO:0000259" key="2">
    <source>
        <dbReference type="SMART" id="SM00960"/>
    </source>
</evidence>
<comment type="similarity">
    <text evidence="1">Belongs to the GAMAD family.</text>
</comment>
<dbReference type="SMART" id="SM00960">
    <property type="entry name" value="Robl_LC7"/>
    <property type="match status" value="1"/>
</dbReference>
<proteinExistence type="inferred from homology"/>
<evidence type="ECO:0000256" key="1">
    <source>
        <dbReference type="ARBA" id="ARBA00007191"/>
    </source>
</evidence>
<feature type="domain" description="Roadblock/LAMTOR2" evidence="2">
    <location>
        <begin position="203"/>
        <end position="291"/>
    </location>
</feature>
<dbReference type="Gene3D" id="3.30.450.30">
    <property type="entry name" value="Dynein light chain 2a, cytoplasmic"/>
    <property type="match status" value="1"/>
</dbReference>
<dbReference type="AlphaFoldDB" id="A0A821SHN6"/>
<sequence length="295" mass="33851">MIGINKGVYKILKEEYGLQHLILVKCICHSLQLAVAHAFEETIPRNIEFILRETYNWFSMSATRRQEYADIFAAINCGQQPLKILQKCATRWLSIEAVVQRILDQWQELKLFFEIARTKNNCYTAELLHNSYKDPQNKVYLMYIKSILGQVQSALKAFEGENTDPTKLIQTLIKLLESLCDQVVIPGRRPSFNIFEGNVATEVEETIKRIQAHKGVMGVVIVNHEGIPIKTSLDNATSVLYSGLISQLTEKARNVVREMDSTNELTFLRVRSRRHEILIAPDREFILIVIQNTSD</sequence>
<dbReference type="Pfam" id="PF03259">
    <property type="entry name" value="Robl_LC7"/>
    <property type="match status" value="1"/>
</dbReference>
<dbReference type="Proteomes" id="UP000663880">
    <property type="component" value="Unassembled WGS sequence"/>
</dbReference>
<organism evidence="3 4">
    <name type="scientific">Pieris macdunnoughi</name>
    <dbReference type="NCBI Taxonomy" id="345717"/>
    <lineage>
        <taxon>Eukaryota</taxon>
        <taxon>Metazoa</taxon>
        <taxon>Ecdysozoa</taxon>
        <taxon>Arthropoda</taxon>
        <taxon>Hexapoda</taxon>
        <taxon>Insecta</taxon>
        <taxon>Pterygota</taxon>
        <taxon>Neoptera</taxon>
        <taxon>Endopterygota</taxon>
        <taxon>Lepidoptera</taxon>
        <taxon>Glossata</taxon>
        <taxon>Ditrysia</taxon>
        <taxon>Papilionoidea</taxon>
        <taxon>Pieridae</taxon>
        <taxon>Pierinae</taxon>
        <taxon>Pieris</taxon>
    </lineage>
</organism>
<dbReference type="SUPFAM" id="SSF103196">
    <property type="entry name" value="Roadblock/LC7 domain"/>
    <property type="match status" value="1"/>
</dbReference>
<evidence type="ECO:0000313" key="4">
    <source>
        <dbReference type="Proteomes" id="UP000663880"/>
    </source>
</evidence>
<name>A0A821SHN6_9NEOP</name>
<dbReference type="OrthoDB" id="6925790at2759"/>
<reference evidence="3" key="1">
    <citation type="submission" date="2021-02" db="EMBL/GenBank/DDBJ databases">
        <authorList>
            <person name="Steward A R."/>
        </authorList>
    </citation>
    <scope>NUCLEOTIDE SEQUENCE</scope>
</reference>
<dbReference type="SUPFAM" id="SSF53098">
    <property type="entry name" value="Ribonuclease H-like"/>
    <property type="match status" value="1"/>
</dbReference>
<dbReference type="EMBL" id="CAJOBZ010000019">
    <property type="protein sequence ID" value="CAF4858630.1"/>
    <property type="molecule type" value="Genomic_DNA"/>
</dbReference>
<accession>A0A821SHN6</accession>
<keyword evidence="4" id="KW-1185">Reference proteome</keyword>
<dbReference type="InterPro" id="IPR012337">
    <property type="entry name" value="RNaseH-like_sf"/>
</dbReference>
<dbReference type="InterPro" id="IPR004942">
    <property type="entry name" value="Roadblock/LAMTOR2_dom"/>
</dbReference>